<gene>
    <name evidence="3" type="ORF">OHC33_002847</name>
</gene>
<reference evidence="3 4" key="1">
    <citation type="submission" date="2022-12" db="EMBL/GenBank/DDBJ databases">
        <title>Genomic features and morphological characterization of a novel Knufia sp. strain isolated from spacecraft assembly facility.</title>
        <authorList>
            <person name="Teixeira M."/>
            <person name="Chander A.M."/>
            <person name="Stajich J.E."/>
            <person name="Venkateswaran K."/>
        </authorList>
    </citation>
    <scope>NUCLEOTIDE SEQUENCE [LARGE SCALE GENOMIC DNA]</scope>
    <source>
        <strain evidence="3 4">FJI-L2-BK-P2</strain>
    </source>
</reference>
<evidence type="ECO:0000259" key="2">
    <source>
        <dbReference type="PROSITE" id="PS50245"/>
    </source>
</evidence>
<dbReference type="SUPFAM" id="SSF74924">
    <property type="entry name" value="Cap-Gly domain"/>
    <property type="match status" value="1"/>
</dbReference>
<evidence type="ECO:0000313" key="4">
    <source>
        <dbReference type="Proteomes" id="UP001316803"/>
    </source>
</evidence>
<dbReference type="AlphaFoldDB" id="A0AAN8IA54"/>
<dbReference type="EMBL" id="JAKLMC020000005">
    <property type="protein sequence ID" value="KAK5956271.1"/>
    <property type="molecule type" value="Genomic_DNA"/>
</dbReference>
<dbReference type="Pfam" id="PF00560">
    <property type="entry name" value="LRR_1"/>
    <property type="match status" value="1"/>
</dbReference>
<dbReference type="Gene3D" id="2.30.30.190">
    <property type="entry name" value="CAP Gly-rich-like domain"/>
    <property type="match status" value="1"/>
</dbReference>
<name>A0AAN8IA54_9EURO</name>
<keyword evidence="1" id="KW-0732">Signal</keyword>
<dbReference type="Pfam" id="PF01302">
    <property type="entry name" value="CAP_GLY"/>
    <property type="match status" value="1"/>
</dbReference>
<accession>A0AAN8IA54</accession>
<dbReference type="SUPFAM" id="SSF52047">
    <property type="entry name" value="RNI-like"/>
    <property type="match status" value="1"/>
</dbReference>
<dbReference type="InterPro" id="IPR050328">
    <property type="entry name" value="Dev_Immune_Receptor"/>
</dbReference>
<dbReference type="InterPro" id="IPR032675">
    <property type="entry name" value="LRR_dom_sf"/>
</dbReference>
<dbReference type="Gene3D" id="3.80.10.10">
    <property type="entry name" value="Ribonuclease Inhibitor"/>
    <property type="match status" value="3"/>
</dbReference>
<dbReference type="PROSITE" id="PS50245">
    <property type="entry name" value="CAP_GLY_2"/>
    <property type="match status" value="1"/>
</dbReference>
<dbReference type="SMART" id="SM01052">
    <property type="entry name" value="CAP_GLY"/>
    <property type="match status" value="1"/>
</dbReference>
<keyword evidence="4" id="KW-1185">Reference proteome</keyword>
<evidence type="ECO:0000313" key="3">
    <source>
        <dbReference type="EMBL" id="KAK5956271.1"/>
    </source>
</evidence>
<proteinExistence type="predicted"/>
<dbReference type="InterPro" id="IPR000938">
    <property type="entry name" value="CAP-Gly_domain"/>
</dbReference>
<dbReference type="PANTHER" id="PTHR24373:SF370">
    <property type="entry name" value="FISH-LIPS, ISOFORM E"/>
    <property type="match status" value="1"/>
</dbReference>
<dbReference type="PANTHER" id="PTHR24373">
    <property type="entry name" value="SLIT RELATED LEUCINE-RICH REPEAT NEURONAL PROTEIN"/>
    <property type="match status" value="1"/>
</dbReference>
<dbReference type="PROSITE" id="PS51450">
    <property type="entry name" value="LRR"/>
    <property type="match status" value="1"/>
</dbReference>
<dbReference type="GO" id="GO:0031012">
    <property type="term" value="C:extracellular matrix"/>
    <property type="evidence" value="ECO:0007669"/>
    <property type="project" value="TreeGrafter"/>
</dbReference>
<protein>
    <recommendedName>
        <fullName evidence="2">CAP-Gly domain-containing protein</fullName>
    </recommendedName>
</protein>
<evidence type="ECO:0000256" key="1">
    <source>
        <dbReference type="ARBA" id="ARBA00022729"/>
    </source>
</evidence>
<dbReference type="Proteomes" id="UP001316803">
    <property type="component" value="Unassembled WGS sequence"/>
</dbReference>
<sequence length="672" mass="74707">MDAGFYAGRRLSYDGHLCTVRYHGPLAGTTGAWLGVEWDDASRGKHDGKYKGEQIFQCDSLSSTAASFIRPNRKPDQERTVLEAIKYKYDTDPTDATSDVDVVVISGKVAEEVGFDKIAREQSQLAELRVVLVDQFVVNGITPRGSAPDSLPDAQNELSAMCPNITELDLGWNTIEHWSQAAEICAALPKLTTLRLGGLRFASFRTSSASSPLAQIKELHLEECLLTADEICDMFKDSSDFSSLQELYLSGNGLSTLEPTNKRPLPCIRNVRSVVLENNHFTDLECLASITRLFPQVKALSLQGNHISMIGQKSSPTGCTYPQIEALNISHNRIDSYACIDSLPQLLPSLSSLRITNNPLFDQSEQAAAKDPRASDKFFYLTLARVPTLTTLNHAKINARERQEGEIYYLSIAEKELGAVFSANKDKNKAEIIAEAKSLHPQYQPLTLKYDRPSIIEQFLNPLEVNGKASTDAFKAPEQIYPPGSLGARLVTATFYITTRGTENTAAEITLRLPSSLPATRVMSILLQHPAFQADLRPLQFNLVYESTELDPVDTTAESTTKSAIYGKKLTAEEKRSLWKGFGDWDADAIVDDALQQQADLANGDVQDQGGAKAMDEHWTEDGAFLIREGRKWKRREIVIPHALKRPWGDWIEDAKEVRIRIEPFERTPWGK</sequence>
<dbReference type="InterPro" id="IPR001611">
    <property type="entry name" value="Leu-rich_rpt"/>
</dbReference>
<feature type="domain" description="CAP-Gly" evidence="2">
    <location>
        <begin position="24"/>
        <end position="70"/>
    </location>
</feature>
<organism evidence="3 4">
    <name type="scientific">Knufia fluminis</name>
    <dbReference type="NCBI Taxonomy" id="191047"/>
    <lineage>
        <taxon>Eukaryota</taxon>
        <taxon>Fungi</taxon>
        <taxon>Dikarya</taxon>
        <taxon>Ascomycota</taxon>
        <taxon>Pezizomycotina</taxon>
        <taxon>Eurotiomycetes</taxon>
        <taxon>Chaetothyriomycetidae</taxon>
        <taxon>Chaetothyriales</taxon>
        <taxon>Trichomeriaceae</taxon>
        <taxon>Knufia</taxon>
    </lineage>
</organism>
<comment type="caution">
    <text evidence="3">The sequence shown here is derived from an EMBL/GenBank/DDBJ whole genome shotgun (WGS) entry which is preliminary data.</text>
</comment>
<dbReference type="InterPro" id="IPR036859">
    <property type="entry name" value="CAP-Gly_dom_sf"/>
</dbReference>